<dbReference type="Proteomes" id="UP000663866">
    <property type="component" value="Unassembled WGS sequence"/>
</dbReference>
<keyword evidence="8" id="KW-1185">Reference proteome</keyword>
<dbReference type="Gene3D" id="3.40.50.1820">
    <property type="entry name" value="alpha/beta hydrolase"/>
    <property type="match status" value="1"/>
</dbReference>
<protein>
    <recommendedName>
        <fullName evidence="4">AB hydrolase-1 domain-containing protein</fullName>
    </recommendedName>
</protein>
<dbReference type="GO" id="GO:0016787">
    <property type="term" value="F:hydrolase activity"/>
    <property type="evidence" value="ECO:0007669"/>
    <property type="project" value="UniProtKB-KW"/>
</dbReference>
<evidence type="ECO:0000256" key="2">
    <source>
        <dbReference type="ARBA" id="ARBA00022801"/>
    </source>
</evidence>
<sequence>MYRFIAYVLLISLISQDINCETTPFNATTYALTHHCVWLSCNVSGYPSVYGGYSVQCCALQVPLNYANPDRTITISMTRLSPQQSTNVTNTLFMLSGGPGGSGWNLFYNALGSIPSSLGMTIILPDHRGTGLSTALTCDDNGSQTVDSACITYLLSKWGREGINQFSITSAAHDLSVQIQSYKIDKPGRITIFAVSYGTLWLDRFLQIYPTVVQASVMDGVFNPITRSNSRADLLTSGVTWQFLDYCQRQPACSNYFPAKESAAITLQKILNEVDLKTQICINIYFSHYRFTSNNLRNLFLDMVNDGTRYMDRTIVPAVIYRLNRCSLDDVTVLTYFFEYTATTAASTYPILLFSKALAYNIGQSEMWLALNETDIDEKTFNDWHTSTIMSLLYAPNYFTLRSEWPLYPLDNYYGKFAAKAPVLMLSGQLDPTTVFEQASHLASITSKTRKFYAIPLAGHVTVNIGVVGFACPMNIVLAWSFPTLFPQAFSEPKCIQDLPTTIDFVGATEIGRQYSLKLLNISLPFGIQTSGASQSSPQTQAFRIFQTLQVLLCFTVSILFKTR</sequence>
<organism evidence="5 7">
    <name type="scientific">Rotaria magnacalcarata</name>
    <dbReference type="NCBI Taxonomy" id="392030"/>
    <lineage>
        <taxon>Eukaryota</taxon>
        <taxon>Metazoa</taxon>
        <taxon>Spiralia</taxon>
        <taxon>Gnathifera</taxon>
        <taxon>Rotifera</taxon>
        <taxon>Eurotatoria</taxon>
        <taxon>Bdelloidea</taxon>
        <taxon>Philodinida</taxon>
        <taxon>Philodinidae</taxon>
        <taxon>Rotaria</taxon>
    </lineage>
</organism>
<accession>A0A816M4S3</accession>
<keyword evidence="3" id="KW-0732">Signal</keyword>
<evidence type="ECO:0000256" key="3">
    <source>
        <dbReference type="SAM" id="SignalP"/>
    </source>
</evidence>
<feature type="domain" description="AB hydrolase-1" evidence="4">
    <location>
        <begin position="91"/>
        <end position="221"/>
    </location>
</feature>
<dbReference type="Pfam" id="PF00561">
    <property type="entry name" value="Abhydrolase_1"/>
    <property type="match status" value="1"/>
</dbReference>
<feature type="signal peptide" evidence="3">
    <location>
        <begin position="1"/>
        <end position="20"/>
    </location>
</feature>
<reference evidence="5" key="1">
    <citation type="submission" date="2021-02" db="EMBL/GenBank/DDBJ databases">
        <authorList>
            <person name="Nowell W R."/>
        </authorList>
    </citation>
    <scope>NUCLEOTIDE SEQUENCE</scope>
</reference>
<dbReference type="Proteomes" id="UP000663856">
    <property type="component" value="Unassembled WGS sequence"/>
</dbReference>
<dbReference type="InterPro" id="IPR000073">
    <property type="entry name" value="AB_hydrolase_1"/>
</dbReference>
<name>A0A816M4S3_9BILA</name>
<evidence type="ECO:0000313" key="7">
    <source>
        <dbReference type="Proteomes" id="UP000663856"/>
    </source>
</evidence>
<evidence type="ECO:0000256" key="1">
    <source>
        <dbReference type="ARBA" id="ARBA00010088"/>
    </source>
</evidence>
<dbReference type="InterPro" id="IPR051601">
    <property type="entry name" value="Serine_prot/Carboxylest_S33"/>
</dbReference>
<comment type="similarity">
    <text evidence="1">Belongs to the peptidase S33 family.</text>
</comment>
<dbReference type="InterPro" id="IPR029058">
    <property type="entry name" value="AB_hydrolase_fold"/>
</dbReference>
<comment type="caution">
    <text evidence="5">The sequence shown here is derived from an EMBL/GenBank/DDBJ whole genome shotgun (WGS) entry which is preliminary data.</text>
</comment>
<evidence type="ECO:0000313" key="6">
    <source>
        <dbReference type="EMBL" id="CAF3792528.1"/>
    </source>
</evidence>
<evidence type="ECO:0000313" key="8">
    <source>
        <dbReference type="Proteomes" id="UP000663866"/>
    </source>
</evidence>
<keyword evidence="2" id="KW-0378">Hydrolase</keyword>
<dbReference type="AlphaFoldDB" id="A0A816M4S3"/>
<dbReference type="EMBL" id="CAJOBG010000290">
    <property type="protein sequence ID" value="CAF3792528.1"/>
    <property type="molecule type" value="Genomic_DNA"/>
</dbReference>
<dbReference type="EMBL" id="CAJNRF010000409">
    <property type="protein sequence ID" value="CAF1959447.1"/>
    <property type="molecule type" value="Genomic_DNA"/>
</dbReference>
<dbReference type="SUPFAM" id="SSF53474">
    <property type="entry name" value="alpha/beta-Hydrolases"/>
    <property type="match status" value="1"/>
</dbReference>
<evidence type="ECO:0000259" key="4">
    <source>
        <dbReference type="Pfam" id="PF00561"/>
    </source>
</evidence>
<gene>
    <name evidence="6" type="ORF">OVN521_LOCUS3393</name>
    <name evidence="5" type="ORF">WKI299_LOCUS2766</name>
</gene>
<evidence type="ECO:0000313" key="5">
    <source>
        <dbReference type="EMBL" id="CAF1959447.1"/>
    </source>
</evidence>
<dbReference type="PANTHER" id="PTHR43248">
    <property type="entry name" value="2-SUCCINYL-6-HYDROXY-2,4-CYCLOHEXADIENE-1-CARBOXYLATE SYNTHASE"/>
    <property type="match status" value="1"/>
</dbReference>
<feature type="chain" id="PRO_5035688915" description="AB hydrolase-1 domain-containing protein" evidence="3">
    <location>
        <begin position="21"/>
        <end position="564"/>
    </location>
</feature>
<dbReference type="PANTHER" id="PTHR43248:SF25">
    <property type="entry name" value="AB HYDROLASE-1 DOMAIN-CONTAINING PROTEIN-RELATED"/>
    <property type="match status" value="1"/>
</dbReference>
<proteinExistence type="inferred from homology"/>